<dbReference type="GO" id="GO:0015424">
    <property type="term" value="F:ABC-type amino acid transporter activity"/>
    <property type="evidence" value="ECO:0007669"/>
    <property type="project" value="InterPro"/>
</dbReference>
<evidence type="ECO:0000256" key="3">
    <source>
        <dbReference type="ARBA" id="ARBA00022840"/>
    </source>
</evidence>
<dbReference type="PROSITE" id="PS50893">
    <property type="entry name" value="ABC_TRANSPORTER_2"/>
    <property type="match status" value="1"/>
</dbReference>
<feature type="domain" description="ABC transporter" evidence="4">
    <location>
        <begin position="8"/>
        <end position="242"/>
    </location>
</feature>
<dbReference type="EMBL" id="AP026802">
    <property type="protein sequence ID" value="BDR59668.1"/>
    <property type="molecule type" value="Genomic_DNA"/>
</dbReference>
<dbReference type="PANTHER" id="PTHR43166">
    <property type="entry name" value="AMINO ACID IMPORT ATP-BINDING PROTEIN"/>
    <property type="match status" value="1"/>
</dbReference>
<evidence type="ECO:0000313" key="5">
    <source>
        <dbReference type="EMBL" id="BDR59668.1"/>
    </source>
</evidence>
<dbReference type="PANTHER" id="PTHR43166:SF37">
    <property type="entry name" value="ARGININE TRANSPORT ATP-BINDING PROTEIN ARTM"/>
    <property type="match status" value="1"/>
</dbReference>
<dbReference type="AlphaFoldDB" id="A0AAU9D7Y8"/>
<evidence type="ECO:0000256" key="2">
    <source>
        <dbReference type="ARBA" id="ARBA00022741"/>
    </source>
</evidence>
<dbReference type="Gene3D" id="3.40.50.300">
    <property type="entry name" value="P-loop containing nucleotide triphosphate hydrolases"/>
    <property type="match status" value="1"/>
</dbReference>
<dbReference type="KEGG" id="xap:XA3_21090"/>
<protein>
    <submittedName>
        <fullName evidence="5">Peptide ABC transporter ATP-binding protein</fullName>
    </submittedName>
</protein>
<dbReference type="Proteomes" id="UP001321861">
    <property type="component" value="Chromosome"/>
</dbReference>
<gene>
    <name evidence="5" type="primary">glnQ1</name>
    <name evidence="5" type="ORF">XA3_21090</name>
</gene>
<dbReference type="InterPro" id="IPR027417">
    <property type="entry name" value="P-loop_NTPase"/>
</dbReference>
<keyword evidence="2" id="KW-0547">Nucleotide-binding</keyword>
<dbReference type="SMART" id="SM00382">
    <property type="entry name" value="AAA"/>
    <property type="match status" value="1"/>
</dbReference>
<dbReference type="InterPro" id="IPR050086">
    <property type="entry name" value="MetN_ABC_transporter-like"/>
</dbReference>
<dbReference type="InterPro" id="IPR017871">
    <property type="entry name" value="ABC_transporter-like_CS"/>
</dbReference>
<keyword evidence="6" id="KW-1185">Reference proteome</keyword>
<dbReference type="RefSeq" id="WP_317635452.1">
    <property type="nucleotide sequence ID" value="NZ_AP026802.1"/>
</dbReference>
<dbReference type="GO" id="GO:0016887">
    <property type="term" value="F:ATP hydrolysis activity"/>
    <property type="evidence" value="ECO:0007669"/>
    <property type="project" value="InterPro"/>
</dbReference>
<evidence type="ECO:0000256" key="1">
    <source>
        <dbReference type="ARBA" id="ARBA00022448"/>
    </source>
</evidence>
<dbReference type="CDD" id="cd03262">
    <property type="entry name" value="ABC_HisP_GlnQ"/>
    <property type="match status" value="1"/>
</dbReference>
<evidence type="ECO:0000313" key="6">
    <source>
        <dbReference type="Proteomes" id="UP001321861"/>
    </source>
</evidence>
<dbReference type="InterPro" id="IPR003439">
    <property type="entry name" value="ABC_transporter-like_ATP-bd"/>
</dbReference>
<evidence type="ECO:0000259" key="4">
    <source>
        <dbReference type="PROSITE" id="PS50893"/>
    </source>
</evidence>
<dbReference type="InterPro" id="IPR003593">
    <property type="entry name" value="AAA+_ATPase"/>
</dbReference>
<sequence>MEEKTVKIHAEDVHKSFGKHEVLKGISLDVHENEVVVMIGPSGSGKSTFLRSINQLEAINSGTIIVDGVNVADPKSDINAVRQRIGMVFQNFNLFNNKNVIENITYAPLTLKTMSPEDAYKKGLELLETVGLAEKEKSPVAQLSGGQKQRLAIARALEMNPDIMLFDEPTSALDPEMVGDVLNVMRDLAQKGMTMIIVTHEMGFARQVADRVVFFDDGVILEDDAPETIFNNPTSDRAKEFINKIINA</sequence>
<accession>A0AAU9D7Y8</accession>
<dbReference type="PIRSF" id="PIRSF039085">
    <property type="entry name" value="ABC_ATPase_HisP"/>
    <property type="match status" value="1"/>
</dbReference>
<keyword evidence="3 5" id="KW-0067">ATP-binding</keyword>
<name>A0AAU9D7Y8_9LACO</name>
<proteinExistence type="predicted"/>
<dbReference type="SUPFAM" id="SSF52540">
    <property type="entry name" value="P-loop containing nucleoside triphosphate hydrolases"/>
    <property type="match status" value="1"/>
</dbReference>
<dbReference type="InterPro" id="IPR030679">
    <property type="entry name" value="ABC_ATPase_HisP-typ"/>
</dbReference>
<organism evidence="5 6">
    <name type="scientific">Xylocopilactobacillus apicola</name>
    <dbReference type="NCBI Taxonomy" id="2932184"/>
    <lineage>
        <taxon>Bacteria</taxon>
        <taxon>Bacillati</taxon>
        <taxon>Bacillota</taxon>
        <taxon>Bacilli</taxon>
        <taxon>Lactobacillales</taxon>
        <taxon>Lactobacillaceae</taxon>
        <taxon>Xylocopilactobacillus</taxon>
    </lineage>
</organism>
<reference evidence="5 6" key="1">
    <citation type="journal article" date="2023" name="Microbiol. Spectr.">
        <title>Symbiosis of Carpenter Bees with Uncharacterized Lactic Acid Bacteria Showing NAD Auxotrophy.</title>
        <authorList>
            <person name="Kawasaki S."/>
            <person name="Ozawa K."/>
            <person name="Mori T."/>
            <person name="Yamamoto A."/>
            <person name="Ito M."/>
            <person name="Ohkuma M."/>
            <person name="Sakamoto M."/>
            <person name="Matsutani M."/>
        </authorList>
    </citation>
    <scope>NUCLEOTIDE SEQUENCE [LARGE SCALE GENOMIC DNA]</scope>
    <source>
        <strain evidence="5 6">XA3</strain>
    </source>
</reference>
<dbReference type="Pfam" id="PF00005">
    <property type="entry name" value="ABC_tran"/>
    <property type="match status" value="1"/>
</dbReference>
<dbReference type="GO" id="GO:0005524">
    <property type="term" value="F:ATP binding"/>
    <property type="evidence" value="ECO:0007669"/>
    <property type="project" value="UniProtKB-KW"/>
</dbReference>
<keyword evidence="1" id="KW-0813">Transport</keyword>
<dbReference type="FunFam" id="3.40.50.300:FF:000020">
    <property type="entry name" value="Amino acid ABC transporter ATP-binding component"/>
    <property type="match status" value="1"/>
</dbReference>
<dbReference type="PROSITE" id="PS00211">
    <property type="entry name" value="ABC_TRANSPORTER_1"/>
    <property type="match status" value="1"/>
</dbReference>